<dbReference type="Pfam" id="PF00583">
    <property type="entry name" value="Acetyltransf_1"/>
    <property type="match status" value="1"/>
</dbReference>
<organism evidence="2 3">
    <name type="scientific">Phenylobacterium glaciei</name>
    <dbReference type="NCBI Taxonomy" id="2803784"/>
    <lineage>
        <taxon>Bacteria</taxon>
        <taxon>Pseudomonadati</taxon>
        <taxon>Pseudomonadota</taxon>
        <taxon>Alphaproteobacteria</taxon>
        <taxon>Caulobacterales</taxon>
        <taxon>Caulobacteraceae</taxon>
        <taxon>Phenylobacterium</taxon>
    </lineage>
</organism>
<dbReference type="Proteomes" id="UP000622580">
    <property type="component" value="Unassembled WGS sequence"/>
</dbReference>
<evidence type="ECO:0000313" key="3">
    <source>
        <dbReference type="Proteomes" id="UP000622580"/>
    </source>
</evidence>
<dbReference type="RefSeq" id="WP_215338527.1">
    <property type="nucleotide sequence ID" value="NZ_JAGSGD010000001.1"/>
</dbReference>
<comment type="caution">
    <text evidence="2">The sequence shown here is derived from an EMBL/GenBank/DDBJ whole genome shotgun (WGS) entry which is preliminary data.</text>
</comment>
<sequence>MTTILPPNPESLHIEPERPGDAHAISAMTTAAFAPMPFSDGDEARVIDDLRQAGALTLSLVAITDEGELVGHIAFSPVQIDGHPGDWYGLGPVCAAPERQRQGVGSALITTGLDRLRHLGAAGCVLLGNPDYYRRFGFLSDPTLTYHGQPNRYFQRLVLEGPPATGDASFHPAFDGPG</sequence>
<accession>A0A941D1N0</accession>
<feature type="domain" description="N-acetyltransferase" evidence="1">
    <location>
        <begin position="12"/>
        <end position="160"/>
    </location>
</feature>
<reference evidence="2" key="1">
    <citation type="submission" date="2021-04" db="EMBL/GenBank/DDBJ databases">
        <title>Draft genome assembly of strain Phenylobacterium sp. 20VBR1 using MiniION and Illumina platforms.</title>
        <authorList>
            <person name="Thomas F.A."/>
            <person name="Krishnan K.P."/>
            <person name="Sinha R.K."/>
        </authorList>
    </citation>
    <scope>NUCLEOTIDE SEQUENCE</scope>
    <source>
        <strain evidence="2">20VBR1</strain>
    </source>
</reference>
<evidence type="ECO:0000259" key="1">
    <source>
        <dbReference type="PROSITE" id="PS51186"/>
    </source>
</evidence>
<proteinExistence type="predicted"/>
<name>A0A941D1N0_9CAUL</name>
<dbReference type="SUPFAM" id="SSF55729">
    <property type="entry name" value="Acyl-CoA N-acyltransferases (Nat)"/>
    <property type="match status" value="1"/>
</dbReference>
<dbReference type="AlphaFoldDB" id="A0A941D1N0"/>
<dbReference type="InterPro" id="IPR000182">
    <property type="entry name" value="GNAT_dom"/>
</dbReference>
<dbReference type="GO" id="GO:0016747">
    <property type="term" value="F:acyltransferase activity, transferring groups other than amino-acyl groups"/>
    <property type="evidence" value="ECO:0007669"/>
    <property type="project" value="InterPro"/>
</dbReference>
<dbReference type="PROSITE" id="PS51186">
    <property type="entry name" value="GNAT"/>
    <property type="match status" value="1"/>
</dbReference>
<gene>
    <name evidence="2" type="ORF">JKL49_04565</name>
</gene>
<dbReference type="InterPro" id="IPR016181">
    <property type="entry name" value="Acyl_CoA_acyltransferase"/>
</dbReference>
<evidence type="ECO:0000313" key="2">
    <source>
        <dbReference type="EMBL" id="MBR7618653.1"/>
    </source>
</evidence>
<dbReference type="EMBL" id="JAGSGD010000001">
    <property type="protein sequence ID" value="MBR7618653.1"/>
    <property type="molecule type" value="Genomic_DNA"/>
</dbReference>
<dbReference type="Gene3D" id="3.40.630.30">
    <property type="match status" value="1"/>
</dbReference>
<dbReference type="CDD" id="cd04301">
    <property type="entry name" value="NAT_SF"/>
    <property type="match status" value="1"/>
</dbReference>
<protein>
    <submittedName>
        <fullName evidence="2">N-acetyltransferase</fullName>
    </submittedName>
</protein>
<keyword evidence="3" id="KW-1185">Reference proteome</keyword>